<dbReference type="FunFam" id="3.40.50.300:FF:000019">
    <property type="entry name" value="Translation initiation factor IF-2"/>
    <property type="match status" value="1"/>
</dbReference>
<dbReference type="InterPro" id="IPR000795">
    <property type="entry name" value="T_Tr_GTP-bd_dom"/>
</dbReference>
<keyword evidence="3" id="KW-0547">Nucleotide-binding</keyword>
<dbReference type="InterPro" id="IPR023115">
    <property type="entry name" value="TIF_IF2_dom3"/>
</dbReference>
<proteinExistence type="inferred from homology"/>
<feature type="compositionally biased region" description="Basic residues" evidence="6">
    <location>
        <begin position="46"/>
        <end position="55"/>
    </location>
</feature>
<dbReference type="SUPFAM" id="SSF50447">
    <property type="entry name" value="Translation proteins"/>
    <property type="match status" value="2"/>
</dbReference>
<feature type="compositionally biased region" description="Basic and acidic residues" evidence="6">
    <location>
        <begin position="1"/>
        <end position="14"/>
    </location>
</feature>
<dbReference type="InterPro" id="IPR009000">
    <property type="entry name" value="Transl_B-barrel_sf"/>
</dbReference>
<dbReference type="InterPro" id="IPR015760">
    <property type="entry name" value="TIF_IF2"/>
</dbReference>
<dbReference type="GO" id="GO:0003924">
    <property type="term" value="F:GTPase activity"/>
    <property type="evidence" value="ECO:0007669"/>
    <property type="project" value="InterPro"/>
</dbReference>
<gene>
    <name evidence="8" type="ORF">METZ01_LOCUS2495</name>
</gene>
<dbReference type="InterPro" id="IPR005225">
    <property type="entry name" value="Small_GTP-bd"/>
</dbReference>
<evidence type="ECO:0000256" key="4">
    <source>
        <dbReference type="ARBA" id="ARBA00022917"/>
    </source>
</evidence>
<dbReference type="GO" id="GO:0003743">
    <property type="term" value="F:translation initiation factor activity"/>
    <property type="evidence" value="ECO:0007669"/>
    <property type="project" value="UniProtKB-KW"/>
</dbReference>
<name>A0A381N4V8_9ZZZZ</name>
<dbReference type="SUPFAM" id="SSF52156">
    <property type="entry name" value="Initiation factor IF2/eIF5b, domain 3"/>
    <property type="match status" value="1"/>
</dbReference>
<feature type="compositionally biased region" description="Low complexity" evidence="6">
    <location>
        <begin position="29"/>
        <end position="40"/>
    </location>
</feature>
<feature type="compositionally biased region" description="Basic residues" evidence="6">
    <location>
        <begin position="214"/>
        <end position="225"/>
    </location>
</feature>
<dbReference type="GO" id="GO:0005737">
    <property type="term" value="C:cytoplasm"/>
    <property type="evidence" value="ECO:0007669"/>
    <property type="project" value="TreeGrafter"/>
</dbReference>
<feature type="region of interest" description="Disordered" evidence="6">
    <location>
        <begin position="1"/>
        <end position="225"/>
    </location>
</feature>
<feature type="domain" description="Tr-type G" evidence="7">
    <location>
        <begin position="318"/>
        <end position="486"/>
    </location>
</feature>
<reference evidence="8" key="1">
    <citation type="submission" date="2018-05" db="EMBL/GenBank/DDBJ databases">
        <authorList>
            <person name="Lanie J.A."/>
            <person name="Ng W.-L."/>
            <person name="Kazmierczak K.M."/>
            <person name="Andrzejewski T.M."/>
            <person name="Davidsen T.M."/>
            <person name="Wayne K.J."/>
            <person name="Tettelin H."/>
            <person name="Glass J.I."/>
            <person name="Rusch D."/>
            <person name="Podicherti R."/>
            <person name="Tsui H.-C.T."/>
            <person name="Winkler M.E."/>
        </authorList>
    </citation>
    <scope>NUCLEOTIDE SEQUENCE</scope>
</reference>
<comment type="similarity">
    <text evidence="1">Belongs to the TRAFAC class translation factor GTPase superfamily. Classic translation factor GTPase family. IF-2 subfamily.</text>
</comment>
<protein>
    <recommendedName>
        <fullName evidence="7">Tr-type G domain-containing protein</fullName>
    </recommendedName>
</protein>
<dbReference type="InterPro" id="IPR036925">
    <property type="entry name" value="TIF_IF2_dom3_sf"/>
</dbReference>
<organism evidence="8">
    <name type="scientific">marine metagenome</name>
    <dbReference type="NCBI Taxonomy" id="408172"/>
    <lineage>
        <taxon>unclassified sequences</taxon>
        <taxon>metagenomes</taxon>
        <taxon>ecological metagenomes</taxon>
    </lineage>
</organism>
<dbReference type="CDD" id="cd01887">
    <property type="entry name" value="IF2_eIF5B"/>
    <property type="match status" value="1"/>
</dbReference>
<dbReference type="Pfam" id="PF11987">
    <property type="entry name" value="IF-2"/>
    <property type="match status" value="1"/>
</dbReference>
<dbReference type="Gene3D" id="3.40.50.10050">
    <property type="entry name" value="Translation initiation factor IF- 2, domain 3"/>
    <property type="match status" value="1"/>
</dbReference>
<dbReference type="HAMAP" id="MF_00100_B">
    <property type="entry name" value="IF_2_B"/>
    <property type="match status" value="1"/>
</dbReference>
<evidence type="ECO:0000256" key="6">
    <source>
        <dbReference type="SAM" id="MobiDB-lite"/>
    </source>
</evidence>
<dbReference type="InterPro" id="IPR053905">
    <property type="entry name" value="EF-G-like_DII"/>
</dbReference>
<keyword evidence="4" id="KW-0648">Protein biosynthesis</keyword>
<evidence type="ECO:0000256" key="1">
    <source>
        <dbReference type="ARBA" id="ARBA00007733"/>
    </source>
</evidence>
<dbReference type="Pfam" id="PF22042">
    <property type="entry name" value="EF-G_D2"/>
    <property type="match status" value="1"/>
</dbReference>
<evidence type="ECO:0000256" key="5">
    <source>
        <dbReference type="ARBA" id="ARBA00023134"/>
    </source>
</evidence>
<dbReference type="CDD" id="cd03702">
    <property type="entry name" value="IF2_mtIF2_II"/>
    <property type="match status" value="1"/>
</dbReference>
<dbReference type="FunFam" id="2.40.30.10:FF:000008">
    <property type="entry name" value="Translation initiation factor IF-2"/>
    <property type="match status" value="1"/>
</dbReference>
<dbReference type="NCBIfam" id="TIGR00231">
    <property type="entry name" value="small_GTP"/>
    <property type="match status" value="1"/>
</dbReference>
<dbReference type="PANTHER" id="PTHR43381:SF5">
    <property type="entry name" value="TR-TYPE G DOMAIN-CONTAINING PROTEIN"/>
    <property type="match status" value="1"/>
</dbReference>
<sequence>MTEKEKKDKKERTLTLKSGVISGPGQGARGRSSSRVSRVVVESKRGKISKTRKPKTPNIKTRTSLTKSKSIQDEVFSNDTFKKDANNLTDKERLAREKALADAANRKEEEDLIKSKSMDAAEKKKTGKEKKQMSEAEVDIEKKSEFDRGQKKKTFSSKKTESDTPSTTKKKDSKKEDTTTTTKFRKDGQKRRSGKLTMSQALNEEERQRSLASIRRRQEKAKKKLVQSDIPKEKVVRNVTIPEVISVQELSNRMAERGVDVIKSLMQQGVMVKINDTLDSDTAQLIAEEFGHNVTRVSESDVEVGLSSEDDNDENKTIRPPVVTVMGHVDHGKTSLLDAIRETNNVSGEAGGITQHIGAYQVEVKGGNKITFIDTPGHAAFTAMRARGAKVTDIVILVVAADDSVMPQTVEAINHAKEANVPIIVAINKVDKKESNPTKTKNDLIEHEILVEELGGEIQCVELSAETKAGIPDLIDSIILQAEILDLKANAEIPAEGFVIESKLDKGRGPLVTVLIQKGKLKKGDILVVGENWGKVRSLINDKGSEVKDCQPGEPIEVLGLNDTPKAGDTLQVVESEARAREISDYRLRQNKKSTPQIPQANLEQMLSKIKGDIKKEIPVIVKTDVHGSSEAIREGLLKLGNEEVSCRVIHSGVGEISQSDVTLAEASEAMILGFNVRANVKAKGLAEKSNILIVYHSIIYNLLDEIKKLLEGKLDPDLKENIIANAEVLEVFKVSKVGNIAGCKVLDGTVKKDSHGRLIRDGIVIYEGLIEELKRFKDDAKEVVSGQECGIAFDNNQDIKSGDKIECFEVIEIRKTI</sequence>
<dbReference type="InterPro" id="IPR006847">
    <property type="entry name" value="IF2_N"/>
</dbReference>
<evidence type="ECO:0000313" key="8">
    <source>
        <dbReference type="EMBL" id="SUZ49641.1"/>
    </source>
</evidence>
<feature type="compositionally biased region" description="Basic and acidic residues" evidence="6">
    <location>
        <begin position="80"/>
        <end position="149"/>
    </location>
</feature>
<dbReference type="PROSITE" id="PS01176">
    <property type="entry name" value="IF2"/>
    <property type="match status" value="1"/>
</dbReference>
<dbReference type="NCBIfam" id="TIGR00487">
    <property type="entry name" value="IF-2"/>
    <property type="match status" value="1"/>
</dbReference>
<dbReference type="AlphaFoldDB" id="A0A381N4V8"/>
<evidence type="ECO:0000256" key="2">
    <source>
        <dbReference type="ARBA" id="ARBA00022540"/>
    </source>
</evidence>
<dbReference type="Gene3D" id="3.40.50.300">
    <property type="entry name" value="P-loop containing nucleotide triphosphate hydrolases"/>
    <property type="match status" value="1"/>
</dbReference>
<dbReference type="EMBL" id="UINC01000127">
    <property type="protein sequence ID" value="SUZ49641.1"/>
    <property type="molecule type" value="Genomic_DNA"/>
</dbReference>
<feature type="compositionally biased region" description="Basic and acidic residues" evidence="6">
    <location>
        <begin position="169"/>
        <end position="178"/>
    </location>
</feature>
<dbReference type="InterPro" id="IPR000178">
    <property type="entry name" value="TF_IF2_bacterial-like"/>
</dbReference>
<dbReference type="InterPro" id="IPR027417">
    <property type="entry name" value="P-loop_NTPase"/>
</dbReference>
<keyword evidence="5" id="KW-0342">GTP-binding</keyword>
<keyword evidence="2" id="KW-0396">Initiation factor</keyword>
<dbReference type="FunFam" id="2.40.30.10:FF:000007">
    <property type="entry name" value="Translation initiation factor IF-2"/>
    <property type="match status" value="1"/>
</dbReference>
<dbReference type="Pfam" id="PF04760">
    <property type="entry name" value="IF2_N"/>
    <property type="match status" value="1"/>
</dbReference>
<dbReference type="Gene3D" id="2.40.30.10">
    <property type="entry name" value="Translation factors"/>
    <property type="match status" value="2"/>
</dbReference>
<dbReference type="Pfam" id="PF00009">
    <property type="entry name" value="GTP_EFTU"/>
    <property type="match status" value="1"/>
</dbReference>
<evidence type="ECO:0000259" key="7">
    <source>
        <dbReference type="PROSITE" id="PS51722"/>
    </source>
</evidence>
<accession>A0A381N4V8</accession>
<dbReference type="GO" id="GO:0005525">
    <property type="term" value="F:GTP binding"/>
    <property type="evidence" value="ECO:0007669"/>
    <property type="project" value="UniProtKB-KW"/>
</dbReference>
<dbReference type="CDD" id="cd03692">
    <property type="entry name" value="mtIF2_IVc"/>
    <property type="match status" value="1"/>
</dbReference>
<dbReference type="SUPFAM" id="SSF52540">
    <property type="entry name" value="P-loop containing nucleoside triphosphate hydrolases"/>
    <property type="match status" value="1"/>
</dbReference>
<dbReference type="InterPro" id="IPR044145">
    <property type="entry name" value="IF2_II"/>
</dbReference>
<dbReference type="PROSITE" id="PS51722">
    <property type="entry name" value="G_TR_2"/>
    <property type="match status" value="1"/>
</dbReference>
<dbReference type="PANTHER" id="PTHR43381">
    <property type="entry name" value="TRANSLATION INITIATION FACTOR IF-2-RELATED"/>
    <property type="match status" value="1"/>
</dbReference>
<dbReference type="FunFam" id="3.40.50.10050:FF:000001">
    <property type="entry name" value="Translation initiation factor IF-2"/>
    <property type="match status" value="1"/>
</dbReference>
<feature type="compositionally biased region" description="Polar residues" evidence="6">
    <location>
        <begin position="58"/>
        <end position="79"/>
    </location>
</feature>
<evidence type="ECO:0000256" key="3">
    <source>
        <dbReference type="ARBA" id="ARBA00022741"/>
    </source>
</evidence>